<reference evidence="7" key="1">
    <citation type="journal article" date="2019" name="Int. J. Syst. Evol. Microbiol.">
        <title>The Global Catalogue of Microorganisms (GCM) 10K type strain sequencing project: providing services to taxonomists for standard genome sequencing and annotation.</title>
        <authorList>
            <consortium name="The Broad Institute Genomics Platform"/>
            <consortium name="The Broad Institute Genome Sequencing Center for Infectious Disease"/>
            <person name="Wu L."/>
            <person name="Ma J."/>
        </authorList>
    </citation>
    <scope>NUCLEOTIDE SEQUENCE [LARGE SCALE GENOMIC DNA]</scope>
    <source>
        <strain evidence="7">CCUG 56754</strain>
    </source>
</reference>
<feature type="domain" description="GntR C-terminal" evidence="5">
    <location>
        <begin position="87"/>
        <end position="212"/>
    </location>
</feature>
<dbReference type="SUPFAM" id="SSF48008">
    <property type="entry name" value="GntR ligand-binding domain-like"/>
    <property type="match status" value="1"/>
</dbReference>
<organism evidence="6 7">
    <name type="scientific">Virgibacillus byunsanensis</name>
    <dbReference type="NCBI Taxonomy" id="570945"/>
    <lineage>
        <taxon>Bacteria</taxon>
        <taxon>Bacillati</taxon>
        <taxon>Bacillota</taxon>
        <taxon>Bacilli</taxon>
        <taxon>Bacillales</taxon>
        <taxon>Bacillaceae</taxon>
        <taxon>Virgibacillus</taxon>
    </lineage>
</organism>
<dbReference type="Gene3D" id="1.10.10.10">
    <property type="entry name" value="Winged helix-like DNA-binding domain superfamily/Winged helix DNA-binding domain"/>
    <property type="match status" value="1"/>
</dbReference>
<dbReference type="SUPFAM" id="SSF46785">
    <property type="entry name" value="Winged helix' DNA-binding domain"/>
    <property type="match status" value="1"/>
</dbReference>
<evidence type="ECO:0000259" key="4">
    <source>
        <dbReference type="SMART" id="SM00345"/>
    </source>
</evidence>
<dbReference type="InterPro" id="IPR011711">
    <property type="entry name" value="GntR_C"/>
</dbReference>
<dbReference type="PANTHER" id="PTHR43537">
    <property type="entry name" value="TRANSCRIPTIONAL REGULATOR, GNTR FAMILY"/>
    <property type="match status" value="1"/>
</dbReference>
<keyword evidence="2" id="KW-0238">DNA-binding</keyword>
<dbReference type="Proteomes" id="UP001597040">
    <property type="component" value="Unassembled WGS sequence"/>
</dbReference>
<comment type="caution">
    <text evidence="6">The sequence shown here is derived from an EMBL/GenBank/DDBJ whole genome shotgun (WGS) entry which is preliminary data.</text>
</comment>
<evidence type="ECO:0000256" key="3">
    <source>
        <dbReference type="ARBA" id="ARBA00023163"/>
    </source>
</evidence>
<protein>
    <submittedName>
        <fullName evidence="6">GntR family transcriptional regulator</fullName>
    </submittedName>
</protein>
<gene>
    <name evidence="6" type="ORF">ACFQ3N_19635</name>
</gene>
<dbReference type="InterPro" id="IPR008920">
    <property type="entry name" value="TF_FadR/GntR_C"/>
</dbReference>
<sequence length="233" mass="26726">MTNQTNRAGLRGLTAKDYAYNEIKQGIIEGKLPPNLPVREEEISSKLKISRTPLRGAFERLEFEKMVVRQSNGRLKIAPISVQEVKEIFKVRSKLEEIAVFEATERASDEDIKNLYEIAESIRKTTQKGNIEEILHHGGEFHLYLYQLSGNRVVSNFLSQLNDHIHRYRRLVPKQSLNRIMEEGEEHLEIVDCIAKRDAKGAELAMKKHIENSLKSAVTAIGIYEKNKADSIW</sequence>
<dbReference type="SMART" id="SM00895">
    <property type="entry name" value="FCD"/>
    <property type="match status" value="1"/>
</dbReference>
<evidence type="ECO:0000256" key="1">
    <source>
        <dbReference type="ARBA" id="ARBA00023015"/>
    </source>
</evidence>
<dbReference type="SMART" id="SM00345">
    <property type="entry name" value="HTH_GNTR"/>
    <property type="match status" value="1"/>
</dbReference>
<dbReference type="InterPro" id="IPR000524">
    <property type="entry name" value="Tscrpt_reg_HTH_GntR"/>
</dbReference>
<evidence type="ECO:0000256" key="2">
    <source>
        <dbReference type="ARBA" id="ARBA00023125"/>
    </source>
</evidence>
<keyword evidence="7" id="KW-1185">Reference proteome</keyword>
<dbReference type="RefSeq" id="WP_390364795.1">
    <property type="nucleotide sequence ID" value="NZ_JBHTKJ010000074.1"/>
</dbReference>
<keyword evidence="3" id="KW-0804">Transcription</keyword>
<dbReference type="Pfam" id="PF07729">
    <property type="entry name" value="FCD"/>
    <property type="match status" value="1"/>
</dbReference>
<dbReference type="InterPro" id="IPR036388">
    <property type="entry name" value="WH-like_DNA-bd_sf"/>
</dbReference>
<feature type="domain" description="HTH gntR-type" evidence="4">
    <location>
        <begin position="19"/>
        <end position="77"/>
    </location>
</feature>
<dbReference type="EMBL" id="JBHTKJ010000074">
    <property type="protein sequence ID" value="MFD1040578.1"/>
    <property type="molecule type" value="Genomic_DNA"/>
</dbReference>
<accession>A0ABW3LR47</accession>
<keyword evidence="1" id="KW-0805">Transcription regulation</keyword>
<evidence type="ECO:0000313" key="6">
    <source>
        <dbReference type="EMBL" id="MFD1040578.1"/>
    </source>
</evidence>
<evidence type="ECO:0000313" key="7">
    <source>
        <dbReference type="Proteomes" id="UP001597040"/>
    </source>
</evidence>
<name>A0ABW3LR47_9BACI</name>
<dbReference type="Gene3D" id="1.20.120.530">
    <property type="entry name" value="GntR ligand-binding domain-like"/>
    <property type="match status" value="1"/>
</dbReference>
<dbReference type="PANTHER" id="PTHR43537:SF45">
    <property type="entry name" value="GNTR FAMILY REGULATORY PROTEIN"/>
    <property type="match status" value="1"/>
</dbReference>
<dbReference type="InterPro" id="IPR036390">
    <property type="entry name" value="WH_DNA-bd_sf"/>
</dbReference>
<evidence type="ECO:0000259" key="5">
    <source>
        <dbReference type="SMART" id="SM00895"/>
    </source>
</evidence>
<proteinExistence type="predicted"/>
<dbReference type="Pfam" id="PF00392">
    <property type="entry name" value="GntR"/>
    <property type="match status" value="1"/>
</dbReference>